<dbReference type="EMBL" id="MU150314">
    <property type="protein sequence ID" value="KAF9459561.1"/>
    <property type="molecule type" value="Genomic_DNA"/>
</dbReference>
<dbReference type="Pfam" id="PF00781">
    <property type="entry name" value="DAGK_cat"/>
    <property type="match status" value="1"/>
</dbReference>
<dbReference type="OrthoDB" id="336240at2759"/>
<dbReference type="Gene3D" id="3.40.50.10330">
    <property type="entry name" value="Probable inorganic polyphosphate/atp-NAD kinase, domain 1"/>
    <property type="match status" value="1"/>
</dbReference>
<dbReference type="SUPFAM" id="SSF111331">
    <property type="entry name" value="NAD kinase/diacylglycerol kinase-like"/>
    <property type="match status" value="1"/>
</dbReference>
<dbReference type="InterPro" id="IPR016064">
    <property type="entry name" value="NAD/diacylglycerol_kinase_sf"/>
</dbReference>
<dbReference type="InterPro" id="IPR001206">
    <property type="entry name" value="Diacylglycerol_kinase_cat_dom"/>
</dbReference>
<gene>
    <name evidence="2" type="ORF">BDZ94DRAFT_1284329</name>
</gene>
<dbReference type="PANTHER" id="PTHR12358">
    <property type="entry name" value="SPHINGOSINE KINASE"/>
    <property type="match status" value="1"/>
</dbReference>
<name>A0A9P6CBH4_9AGAR</name>
<reference evidence="2" key="1">
    <citation type="submission" date="2020-11" db="EMBL/GenBank/DDBJ databases">
        <authorList>
            <consortium name="DOE Joint Genome Institute"/>
            <person name="Ahrendt S."/>
            <person name="Riley R."/>
            <person name="Andreopoulos W."/>
            <person name="Labutti K."/>
            <person name="Pangilinan J."/>
            <person name="Ruiz-Duenas F.J."/>
            <person name="Barrasa J.M."/>
            <person name="Sanchez-Garcia M."/>
            <person name="Camarero S."/>
            <person name="Miyauchi S."/>
            <person name="Serrano A."/>
            <person name="Linde D."/>
            <person name="Babiker R."/>
            <person name="Drula E."/>
            <person name="Ayuso-Fernandez I."/>
            <person name="Pacheco R."/>
            <person name="Padilla G."/>
            <person name="Ferreira P."/>
            <person name="Barriuso J."/>
            <person name="Kellner H."/>
            <person name="Castanera R."/>
            <person name="Alfaro M."/>
            <person name="Ramirez L."/>
            <person name="Pisabarro A.G."/>
            <person name="Kuo A."/>
            <person name="Tritt A."/>
            <person name="Lipzen A."/>
            <person name="He G."/>
            <person name="Yan M."/>
            <person name="Ng V."/>
            <person name="Cullen D."/>
            <person name="Martin F."/>
            <person name="Rosso M.-N."/>
            <person name="Henrissat B."/>
            <person name="Hibbett D."/>
            <person name="Martinez A.T."/>
            <person name="Grigoriev I.V."/>
        </authorList>
    </citation>
    <scope>NUCLEOTIDE SEQUENCE</scope>
    <source>
        <strain evidence="2">CBS 247.69</strain>
    </source>
</reference>
<sequence length="404" mass="44103">MPLFVLYNPVSGDGTAERFLRDHVVPILSQNGKIVDQVHATQSATHAGQLLINFLESRSLGDDEITVILCSGDGTLHDIVNALQSTTSDQSTVDLLTTHLNFVLVPCGTANALYASLFPLKDSDPSDAVYKLQSLHAYINKRLSGATPLVLARTTNMMAQKALSVTIALVVVSTSLHAAILRDSEILRNTMPGVERFKVAARNNVTTWYKSNVNLAPGTSMSTVQLYDPKVKAFITHPDSTTNGSKITLKGPFSYFLSTINVDRLEPKFQITSLAKVLPPTEISCDVVIVRPLRDPSMDKDNHDSRRLFSPKMWSILESAYQEGRHVDLRYDSKGEISIDGDGPTVVEYIRCGTWEWIPEIGSADLDADVLCSDGAISHIKSGGKVVFSVVNPDEGPILYTVST</sequence>
<dbReference type="GO" id="GO:0005737">
    <property type="term" value="C:cytoplasm"/>
    <property type="evidence" value="ECO:0007669"/>
    <property type="project" value="TreeGrafter"/>
</dbReference>
<dbReference type="GO" id="GO:0016020">
    <property type="term" value="C:membrane"/>
    <property type="evidence" value="ECO:0007669"/>
    <property type="project" value="TreeGrafter"/>
</dbReference>
<dbReference type="AlphaFoldDB" id="A0A9P6CBH4"/>
<evidence type="ECO:0000259" key="1">
    <source>
        <dbReference type="PROSITE" id="PS50146"/>
    </source>
</evidence>
<protein>
    <submittedName>
        <fullName evidence="2">ATP-NAD kinase-like domain-containing protein</fullName>
    </submittedName>
</protein>
<dbReference type="PROSITE" id="PS50146">
    <property type="entry name" value="DAGK"/>
    <property type="match status" value="1"/>
</dbReference>
<keyword evidence="3" id="KW-1185">Reference proteome</keyword>
<dbReference type="InterPro" id="IPR017438">
    <property type="entry name" value="ATP-NAD_kinase_N"/>
</dbReference>
<comment type="caution">
    <text evidence="2">The sequence shown here is derived from an EMBL/GenBank/DDBJ whole genome shotgun (WGS) entry which is preliminary data.</text>
</comment>
<accession>A0A9P6CBH4</accession>
<dbReference type="GO" id="GO:0001727">
    <property type="term" value="F:lipid kinase activity"/>
    <property type="evidence" value="ECO:0007669"/>
    <property type="project" value="TreeGrafter"/>
</dbReference>
<evidence type="ECO:0000313" key="2">
    <source>
        <dbReference type="EMBL" id="KAF9459561.1"/>
    </source>
</evidence>
<feature type="domain" description="DAGKc" evidence="1">
    <location>
        <begin position="1"/>
        <end position="128"/>
    </location>
</feature>
<dbReference type="PANTHER" id="PTHR12358:SF105">
    <property type="entry name" value="DAGKC DOMAIN-CONTAINING PROTEIN"/>
    <property type="match status" value="1"/>
</dbReference>
<keyword evidence="2" id="KW-0808">Transferase</keyword>
<dbReference type="GO" id="GO:0046512">
    <property type="term" value="P:sphingosine biosynthetic process"/>
    <property type="evidence" value="ECO:0007669"/>
    <property type="project" value="TreeGrafter"/>
</dbReference>
<organism evidence="2 3">
    <name type="scientific">Collybia nuda</name>
    <dbReference type="NCBI Taxonomy" id="64659"/>
    <lineage>
        <taxon>Eukaryota</taxon>
        <taxon>Fungi</taxon>
        <taxon>Dikarya</taxon>
        <taxon>Basidiomycota</taxon>
        <taxon>Agaricomycotina</taxon>
        <taxon>Agaricomycetes</taxon>
        <taxon>Agaricomycetidae</taxon>
        <taxon>Agaricales</taxon>
        <taxon>Tricholomatineae</taxon>
        <taxon>Clitocybaceae</taxon>
        <taxon>Collybia</taxon>
    </lineage>
</organism>
<keyword evidence="2" id="KW-0418">Kinase</keyword>
<dbReference type="Proteomes" id="UP000807353">
    <property type="component" value="Unassembled WGS sequence"/>
</dbReference>
<proteinExistence type="predicted"/>
<dbReference type="InterPro" id="IPR050187">
    <property type="entry name" value="Lipid_Phosphate_FormReg"/>
</dbReference>
<evidence type="ECO:0000313" key="3">
    <source>
        <dbReference type="Proteomes" id="UP000807353"/>
    </source>
</evidence>